<organism evidence="5 6">
    <name type="scientific">Mytilus coruscus</name>
    <name type="common">Sea mussel</name>
    <dbReference type="NCBI Taxonomy" id="42192"/>
    <lineage>
        <taxon>Eukaryota</taxon>
        <taxon>Metazoa</taxon>
        <taxon>Spiralia</taxon>
        <taxon>Lophotrochozoa</taxon>
        <taxon>Mollusca</taxon>
        <taxon>Bivalvia</taxon>
        <taxon>Autobranchia</taxon>
        <taxon>Pteriomorphia</taxon>
        <taxon>Mytilida</taxon>
        <taxon>Mytiloidea</taxon>
        <taxon>Mytilidae</taxon>
        <taxon>Mytilinae</taxon>
        <taxon>Mytilus</taxon>
    </lineage>
</organism>
<sequence>MCTGAPGEDIKVPDQVDCLCKEACNTDGADQEYIDINEECSGNNKCCKPCSSTCGGNFTGPMGSFTSPNYPSNYCNNQDCFYNITVEDGERVILNFTNRRFDAFIWSSDFVKVYNGEIANPVKIFAFVAGPFSSPRIVEISDNPSSNTVIVYFSSGETQTNPGFQVTYKIIW</sequence>
<proteinExistence type="predicted"/>
<dbReference type="Gene3D" id="2.60.120.290">
    <property type="entry name" value="Spermadhesin, CUB domain"/>
    <property type="match status" value="1"/>
</dbReference>
<keyword evidence="6" id="KW-1185">Reference proteome</keyword>
<dbReference type="Proteomes" id="UP000507470">
    <property type="component" value="Unassembled WGS sequence"/>
</dbReference>
<dbReference type="PROSITE" id="PS01180">
    <property type="entry name" value="CUB"/>
    <property type="match status" value="1"/>
</dbReference>
<accession>A0A6J8F0E4</accession>
<evidence type="ECO:0000256" key="3">
    <source>
        <dbReference type="PROSITE-ProRule" id="PRU00059"/>
    </source>
</evidence>
<dbReference type="PANTHER" id="PTHR24251">
    <property type="entry name" value="OVOCHYMASE-RELATED"/>
    <property type="match status" value="1"/>
</dbReference>
<keyword evidence="1" id="KW-0677">Repeat</keyword>
<dbReference type="InterPro" id="IPR035914">
    <property type="entry name" value="Sperma_CUB_dom_sf"/>
</dbReference>
<dbReference type="CDD" id="cd00041">
    <property type="entry name" value="CUB"/>
    <property type="match status" value="1"/>
</dbReference>
<feature type="domain" description="CUB" evidence="4">
    <location>
        <begin position="54"/>
        <end position="171"/>
    </location>
</feature>
<reference evidence="5 6" key="1">
    <citation type="submission" date="2020-06" db="EMBL/GenBank/DDBJ databases">
        <authorList>
            <person name="Li R."/>
            <person name="Bekaert M."/>
        </authorList>
    </citation>
    <scope>NUCLEOTIDE SEQUENCE [LARGE SCALE GENOMIC DNA]</scope>
    <source>
        <strain evidence="6">wild</strain>
    </source>
</reference>
<evidence type="ECO:0000313" key="5">
    <source>
        <dbReference type="EMBL" id="CAC5426187.1"/>
    </source>
</evidence>
<dbReference type="Pfam" id="PF00431">
    <property type="entry name" value="CUB"/>
    <property type="match status" value="1"/>
</dbReference>
<evidence type="ECO:0000259" key="4">
    <source>
        <dbReference type="PROSITE" id="PS01180"/>
    </source>
</evidence>
<dbReference type="InterPro" id="IPR000859">
    <property type="entry name" value="CUB_dom"/>
</dbReference>
<evidence type="ECO:0000313" key="6">
    <source>
        <dbReference type="Proteomes" id="UP000507470"/>
    </source>
</evidence>
<keyword evidence="2" id="KW-1015">Disulfide bond</keyword>
<protein>
    <submittedName>
        <fullName evidence="5">CUBN</fullName>
    </submittedName>
</protein>
<dbReference type="OrthoDB" id="6161827at2759"/>
<evidence type="ECO:0000256" key="1">
    <source>
        <dbReference type="ARBA" id="ARBA00022737"/>
    </source>
</evidence>
<comment type="caution">
    <text evidence="3">Lacks conserved residue(s) required for the propagation of feature annotation.</text>
</comment>
<dbReference type="SUPFAM" id="SSF49854">
    <property type="entry name" value="Spermadhesin, CUB domain"/>
    <property type="match status" value="1"/>
</dbReference>
<dbReference type="AlphaFoldDB" id="A0A6J8F0E4"/>
<dbReference type="SMART" id="SM00042">
    <property type="entry name" value="CUB"/>
    <property type="match status" value="1"/>
</dbReference>
<dbReference type="EMBL" id="CACVKT020010403">
    <property type="protein sequence ID" value="CAC5426187.1"/>
    <property type="molecule type" value="Genomic_DNA"/>
</dbReference>
<gene>
    <name evidence="5" type="ORF">MCOR_57920</name>
</gene>
<name>A0A6J8F0E4_MYTCO</name>
<evidence type="ECO:0000256" key="2">
    <source>
        <dbReference type="ARBA" id="ARBA00023157"/>
    </source>
</evidence>